<dbReference type="InterPro" id="IPR053714">
    <property type="entry name" value="Iso_Racemase_Enz_sf"/>
</dbReference>
<dbReference type="AlphaFoldDB" id="A0A7W0IAF8"/>
<dbReference type="Gene3D" id="3.40.50.12500">
    <property type="match status" value="1"/>
</dbReference>
<proteinExistence type="inferred from homology"/>
<accession>A0A7W0IAF8</accession>
<dbReference type="PANTHER" id="PTHR28047:SF5">
    <property type="entry name" value="PROTEIN DCG1"/>
    <property type="match status" value="1"/>
</dbReference>
<organism evidence="2 3">
    <name type="scientific">Streptomyces himalayensis subsp. himalayensis</name>
    <dbReference type="NCBI Taxonomy" id="2756131"/>
    <lineage>
        <taxon>Bacteria</taxon>
        <taxon>Bacillati</taxon>
        <taxon>Actinomycetota</taxon>
        <taxon>Actinomycetes</taxon>
        <taxon>Kitasatosporales</taxon>
        <taxon>Streptomycetaceae</taxon>
        <taxon>Streptomyces</taxon>
        <taxon>Streptomyces himalayensis</taxon>
    </lineage>
</organism>
<protein>
    <submittedName>
        <fullName evidence="2">Aspartate/glutamate racemase family protein</fullName>
    </submittedName>
</protein>
<comment type="similarity">
    <text evidence="1">Belongs to the HyuE racemase family.</text>
</comment>
<name>A0A7W0IAF8_9ACTN</name>
<dbReference type="InterPro" id="IPR052186">
    <property type="entry name" value="Hydantoin_racemase-like"/>
</dbReference>
<reference evidence="2 3" key="1">
    <citation type="submission" date="2020-07" db="EMBL/GenBank/DDBJ databases">
        <title>Streptomyces isolated from Indian soil.</title>
        <authorList>
            <person name="Mandal S."/>
            <person name="Maiti P.K."/>
        </authorList>
    </citation>
    <scope>NUCLEOTIDE SEQUENCE [LARGE SCALE GENOMIC DNA]</scope>
    <source>
        <strain evidence="2 3">PSKA28</strain>
    </source>
</reference>
<evidence type="ECO:0000313" key="2">
    <source>
        <dbReference type="EMBL" id="MBA2948258.1"/>
    </source>
</evidence>
<evidence type="ECO:0000256" key="1">
    <source>
        <dbReference type="ARBA" id="ARBA00038414"/>
    </source>
</evidence>
<sequence length="236" mass="24387">MTESIGRQARAAAAPTTVITAVSPSMGPESIESHYDEALAVPGVLAEIAAGESAGAEAADRADGYVIACFGDPGLDAARELAAGPVVGIAEAAMHTATLLGRGFSVVTTLSRTVGHTWELTRRYGFERACRGVYACEIPVLDLDDPSPETVRVLTEACREAVAKDRCDSVVLGCAGMAPLGPALSQEIGVQVIDGVTAAVKLVESLVALGLRTGKQGEYAAPRPKKYSGLLSEFTI</sequence>
<dbReference type="PANTHER" id="PTHR28047">
    <property type="entry name" value="PROTEIN DCG1"/>
    <property type="match status" value="1"/>
</dbReference>
<evidence type="ECO:0000313" key="3">
    <source>
        <dbReference type="Proteomes" id="UP000545761"/>
    </source>
</evidence>
<dbReference type="EMBL" id="JACEHE010000013">
    <property type="protein sequence ID" value="MBA2948258.1"/>
    <property type="molecule type" value="Genomic_DNA"/>
</dbReference>
<dbReference type="Proteomes" id="UP000545761">
    <property type="component" value="Unassembled WGS sequence"/>
</dbReference>
<dbReference type="InterPro" id="IPR015942">
    <property type="entry name" value="Asp/Glu/hydantoin_racemase"/>
</dbReference>
<dbReference type="Pfam" id="PF01177">
    <property type="entry name" value="Asp_Glu_race"/>
    <property type="match status" value="1"/>
</dbReference>
<gene>
    <name evidence="2" type="ORF">H1D24_21165</name>
</gene>
<comment type="caution">
    <text evidence="2">The sequence shown here is derived from an EMBL/GenBank/DDBJ whole genome shotgun (WGS) entry which is preliminary data.</text>
</comment>
<dbReference type="GO" id="GO:0047661">
    <property type="term" value="F:amino-acid racemase activity"/>
    <property type="evidence" value="ECO:0007669"/>
    <property type="project" value="InterPro"/>
</dbReference>